<dbReference type="EMBL" id="VTPC01079023">
    <property type="protein sequence ID" value="KAF2888206.1"/>
    <property type="molecule type" value="Genomic_DNA"/>
</dbReference>
<dbReference type="PANTHER" id="PTHR23274:SF51">
    <property type="entry name" value="OS03G0423850 PROTEIN"/>
    <property type="match status" value="1"/>
</dbReference>
<dbReference type="OrthoDB" id="272985at2759"/>
<evidence type="ECO:0008006" key="3">
    <source>
        <dbReference type="Google" id="ProtNLM"/>
    </source>
</evidence>
<reference evidence="1" key="1">
    <citation type="submission" date="2019-08" db="EMBL/GenBank/DDBJ databases">
        <title>The genome of the North American firefly Photinus pyralis.</title>
        <authorList>
            <consortium name="Photinus pyralis genome working group"/>
            <person name="Fallon T.R."/>
            <person name="Sander Lower S.E."/>
            <person name="Weng J.-K."/>
        </authorList>
    </citation>
    <scope>NUCLEOTIDE SEQUENCE</scope>
    <source>
        <strain evidence="1">TRF0915ILg1</strain>
        <tissue evidence="1">Whole body</tissue>
    </source>
</reference>
<feature type="non-terminal residue" evidence="1">
    <location>
        <position position="151"/>
    </location>
</feature>
<organism evidence="1 2">
    <name type="scientific">Ignelater luminosus</name>
    <name type="common">Cucubano</name>
    <name type="synonym">Pyrophorus luminosus</name>
    <dbReference type="NCBI Taxonomy" id="2038154"/>
    <lineage>
        <taxon>Eukaryota</taxon>
        <taxon>Metazoa</taxon>
        <taxon>Ecdysozoa</taxon>
        <taxon>Arthropoda</taxon>
        <taxon>Hexapoda</taxon>
        <taxon>Insecta</taxon>
        <taxon>Pterygota</taxon>
        <taxon>Neoptera</taxon>
        <taxon>Endopterygota</taxon>
        <taxon>Coleoptera</taxon>
        <taxon>Polyphaga</taxon>
        <taxon>Elateriformia</taxon>
        <taxon>Elateroidea</taxon>
        <taxon>Elateridae</taxon>
        <taxon>Agrypninae</taxon>
        <taxon>Pyrophorini</taxon>
        <taxon>Ignelater</taxon>
    </lineage>
</organism>
<name>A0A8K0CNJ4_IGNLU</name>
<gene>
    <name evidence="1" type="ORF">ILUMI_17967</name>
</gene>
<dbReference type="InterPro" id="IPR027417">
    <property type="entry name" value="P-loop_NTPase"/>
</dbReference>
<evidence type="ECO:0000313" key="1">
    <source>
        <dbReference type="EMBL" id="KAF2888206.1"/>
    </source>
</evidence>
<dbReference type="PANTHER" id="PTHR23274">
    <property type="entry name" value="DNA HELICASE-RELATED"/>
    <property type="match status" value="1"/>
</dbReference>
<dbReference type="GO" id="GO:0005657">
    <property type="term" value="C:replication fork"/>
    <property type="evidence" value="ECO:0007669"/>
    <property type="project" value="TreeGrafter"/>
</dbReference>
<dbReference type="Proteomes" id="UP000801492">
    <property type="component" value="Unassembled WGS sequence"/>
</dbReference>
<protein>
    <recommendedName>
        <fullName evidence="3">ATP-dependent DNA helicase</fullName>
    </recommendedName>
</protein>
<proteinExistence type="predicted"/>
<accession>A0A8K0CNJ4</accession>
<comment type="caution">
    <text evidence="1">The sequence shown here is derived from an EMBL/GenBank/DDBJ whole genome shotgun (WGS) entry which is preliminary data.</text>
</comment>
<dbReference type="GO" id="GO:0006260">
    <property type="term" value="P:DNA replication"/>
    <property type="evidence" value="ECO:0007669"/>
    <property type="project" value="TreeGrafter"/>
</dbReference>
<keyword evidence="2" id="KW-1185">Reference proteome</keyword>
<evidence type="ECO:0000313" key="2">
    <source>
        <dbReference type="Proteomes" id="UP000801492"/>
    </source>
</evidence>
<dbReference type="AlphaFoldDB" id="A0A8K0CNJ4"/>
<sequence length="151" mass="16867">FKRLEFPIRLAFAMTINKSQGQSLKVCGLNLENPCFSHGELYVACSRVGRPSALFVLAPDNKTKNVVYHKISEVYRESTTSDEIVIKWVRAFKDGGTNIHDDVRSERPPGITEDLVQKVDAKATDFYEDGIKKLAVCSDKCLNNGGNDVEK</sequence>
<dbReference type="SUPFAM" id="SSF52540">
    <property type="entry name" value="P-loop containing nucleoside triphosphate hydrolases"/>
    <property type="match status" value="1"/>
</dbReference>